<dbReference type="EMBL" id="BPVZ01000008">
    <property type="protein sequence ID" value="GKU95092.1"/>
    <property type="molecule type" value="Genomic_DNA"/>
</dbReference>
<dbReference type="Pfam" id="PF00201">
    <property type="entry name" value="UDPGT"/>
    <property type="match status" value="1"/>
</dbReference>
<dbReference type="PANTHER" id="PTHR48047:SF118">
    <property type="entry name" value="HEXOSYLTRANSFERASE-RELATED"/>
    <property type="match status" value="1"/>
</dbReference>
<accession>A0AAV5I1T5</accession>
<dbReference type="CDD" id="cd03784">
    <property type="entry name" value="GT1_Gtf-like"/>
    <property type="match status" value="1"/>
</dbReference>
<evidence type="ECO:0000256" key="2">
    <source>
        <dbReference type="ARBA" id="ARBA00022676"/>
    </source>
</evidence>
<dbReference type="InterPro" id="IPR002213">
    <property type="entry name" value="UDP_glucos_trans"/>
</dbReference>
<dbReference type="Proteomes" id="UP001054252">
    <property type="component" value="Unassembled WGS sequence"/>
</dbReference>
<dbReference type="Gene3D" id="3.40.50.2000">
    <property type="entry name" value="Glycogen Phosphorylase B"/>
    <property type="match status" value="2"/>
</dbReference>
<keyword evidence="2" id="KW-0328">Glycosyltransferase</keyword>
<reference evidence="4 5" key="1">
    <citation type="journal article" date="2021" name="Commun. Biol.">
        <title>The genome of Shorea leprosula (Dipterocarpaceae) highlights the ecological relevance of drought in aseasonal tropical rainforests.</title>
        <authorList>
            <person name="Ng K.K.S."/>
            <person name="Kobayashi M.J."/>
            <person name="Fawcett J.A."/>
            <person name="Hatakeyama M."/>
            <person name="Paape T."/>
            <person name="Ng C.H."/>
            <person name="Ang C.C."/>
            <person name="Tnah L.H."/>
            <person name="Lee C.T."/>
            <person name="Nishiyama T."/>
            <person name="Sese J."/>
            <person name="O'Brien M.J."/>
            <person name="Copetti D."/>
            <person name="Mohd Noor M.I."/>
            <person name="Ong R.C."/>
            <person name="Putra M."/>
            <person name="Sireger I.Z."/>
            <person name="Indrioko S."/>
            <person name="Kosugi Y."/>
            <person name="Izuno A."/>
            <person name="Isagi Y."/>
            <person name="Lee S.L."/>
            <person name="Shimizu K.K."/>
        </authorList>
    </citation>
    <scope>NUCLEOTIDE SEQUENCE [LARGE SCALE GENOMIC DNA]</scope>
    <source>
        <strain evidence="4">214</strain>
    </source>
</reference>
<organism evidence="4 5">
    <name type="scientific">Rubroshorea leprosula</name>
    <dbReference type="NCBI Taxonomy" id="152421"/>
    <lineage>
        <taxon>Eukaryota</taxon>
        <taxon>Viridiplantae</taxon>
        <taxon>Streptophyta</taxon>
        <taxon>Embryophyta</taxon>
        <taxon>Tracheophyta</taxon>
        <taxon>Spermatophyta</taxon>
        <taxon>Magnoliopsida</taxon>
        <taxon>eudicotyledons</taxon>
        <taxon>Gunneridae</taxon>
        <taxon>Pentapetalae</taxon>
        <taxon>rosids</taxon>
        <taxon>malvids</taxon>
        <taxon>Malvales</taxon>
        <taxon>Dipterocarpaceae</taxon>
        <taxon>Rubroshorea</taxon>
    </lineage>
</organism>
<evidence type="ECO:0000256" key="3">
    <source>
        <dbReference type="ARBA" id="ARBA00022679"/>
    </source>
</evidence>
<evidence type="ECO:0000256" key="1">
    <source>
        <dbReference type="ARBA" id="ARBA00009995"/>
    </source>
</evidence>
<keyword evidence="3" id="KW-0808">Transferase</keyword>
<dbReference type="FunFam" id="3.40.50.2000:FF:000064">
    <property type="entry name" value="Glycosyltransferase"/>
    <property type="match status" value="1"/>
</dbReference>
<dbReference type="PANTHER" id="PTHR48047">
    <property type="entry name" value="GLYCOSYLTRANSFERASE"/>
    <property type="match status" value="1"/>
</dbReference>
<gene>
    <name evidence="4" type="ORF">SLEP1_g8495</name>
</gene>
<comment type="caution">
    <text evidence="4">The sequence shown here is derived from an EMBL/GenBank/DDBJ whole genome shotgun (WGS) entry which is preliminary data.</text>
</comment>
<dbReference type="SUPFAM" id="SSF53756">
    <property type="entry name" value="UDP-Glycosyltransferase/glycogen phosphorylase"/>
    <property type="match status" value="1"/>
</dbReference>
<dbReference type="AlphaFoldDB" id="A0AAV5I1T5"/>
<proteinExistence type="inferred from homology"/>
<protein>
    <submittedName>
        <fullName evidence="4">Uncharacterized protein</fullName>
    </submittedName>
</protein>
<evidence type="ECO:0000313" key="5">
    <source>
        <dbReference type="Proteomes" id="UP001054252"/>
    </source>
</evidence>
<dbReference type="GO" id="GO:0035251">
    <property type="term" value="F:UDP-glucosyltransferase activity"/>
    <property type="evidence" value="ECO:0007669"/>
    <property type="project" value="TreeGrafter"/>
</dbReference>
<comment type="similarity">
    <text evidence="1">Belongs to the UDP-glycosyltransferase family.</text>
</comment>
<name>A0AAV5I1T5_9ROSI</name>
<keyword evidence="5" id="KW-1185">Reference proteome</keyword>
<evidence type="ECO:0000313" key="4">
    <source>
        <dbReference type="EMBL" id="GKU95092.1"/>
    </source>
</evidence>
<sequence>MSGTCAHILVYPFQSSGHIIPLLDLTHRFLTRGLTVTVIVTPNNLSLLDPLFSRHPSSSLQSLVLPWPTITNSAPSHHRLFGMLAGLRDLHYSAILQWFRSHPSPPVAIISDFFLGWTQNLASELGIKRVLFSPSGAFGYSVGQAIWKELPKKGTDGDIDNENYIVTFQTLPNSPKFAWYQISHLYRNTKEGDPDREFFRSNSLSNMTSWGRIYNTFSELERVYIDHAKKEIGQDRVWAVGPLLPPEDDAADLANRGGSSTVQCSELMAWLDGCKDHSVVYVCFGSRYVLTREQMDALAAALEKSGVHFVWCVRYPGSGPTSSDDGVVPDGFEDRVTGRGFLIKGWAPQVAILRHRAVGAFLTHCGWNSTLEGISAGVVMLTWPMGADQFSDARLLVDQLGVGIQVGESTQIIPDSTQLARVLTESVEEDIAERSRAKKLSEAAASAVMKGGSSERDLDAFVEAVNQLRTD</sequence>